<dbReference type="EMBL" id="QOVW01000094">
    <property type="protein sequence ID" value="RDB35243.1"/>
    <property type="molecule type" value="Genomic_DNA"/>
</dbReference>
<keyword evidence="2" id="KW-0813">Transport</keyword>
<dbReference type="PROSITE" id="PS50893">
    <property type="entry name" value="ABC_TRANSPORTER_2"/>
    <property type="match status" value="2"/>
</dbReference>
<keyword evidence="5" id="KW-0677">Repeat</keyword>
<dbReference type="SMART" id="SM00382">
    <property type="entry name" value="AAA"/>
    <property type="match status" value="1"/>
</dbReference>
<keyword evidence="7 11" id="KW-0067">ATP-binding</keyword>
<evidence type="ECO:0000256" key="4">
    <source>
        <dbReference type="ARBA" id="ARBA00022597"/>
    </source>
</evidence>
<protein>
    <submittedName>
        <fullName evidence="11">ABC transporter ATP-binding protein</fullName>
    </submittedName>
</protein>
<dbReference type="SUPFAM" id="SSF52540">
    <property type="entry name" value="P-loop containing nucleoside triphosphate hydrolases"/>
    <property type="match status" value="2"/>
</dbReference>
<comment type="subcellular location">
    <subcellularLocation>
        <location evidence="1">Cell membrane</location>
        <topology evidence="1">Peripheral membrane protein</topology>
    </subcellularLocation>
</comment>
<sequence length="543" mass="60444">MKTKCNNSESNIAVEFKKVKKTFGNVVANDNISFSVKKGTIQALVGENGAGKSTAMKILFGLYKEDEGEILVNGKPQHWNSPKDAIKNGIGMVHQHFMLAENVTGLDNIILGDESHTLLLPYIPTPFNFIDRKKAKLEIETIAKKYGLNVPLNIKISKLPVGMQQRIEILKLLYRNAEILILDEPTAVLTPIEVNELFENLRKLKEEGKTIIIVTHKLKEVLNFTDNIVIFRSGKVVGEMRTSEATEEKIASMMVGRNVNLYPNIPSNKNVGNPVLEINNVTLKNYQTKDSKRNLLHEVSLTVKAGEIVGIAGVEGNGQSELIDIIFHPQKYFGKKISSHHPATGDINLLGKAIKHKKSSQMLDLIVGLIPEDRHKNGLLLNMSAEENYILGRHWEKKFRFGFLQKIKEIQKTVAQEMIQYDVRPRNSKLNASGFSGGNQQKIIIAREFGKEPKLIVAANPTRGVDIGAIEYIHKQIVAERDKGVGVLLISSELDEIITLSDRIVVMYGGSIVAEYNRNEANEHTLGLAMCGGLPNSYRGNSK</sequence>
<evidence type="ECO:0000256" key="9">
    <source>
        <dbReference type="ARBA" id="ARBA00023136"/>
    </source>
</evidence>
<organism evidence="11 12">
    <name type="scientific">Spirobacillus cienkowskii</name>
    <dbReference type="NCBI Taxonomy" id="495820"/>
    <lineage>
        <taxon>Bacteria</taxon>
        <taxon>Pseudomonadati</taxon>
        <taxon>Bdellovibrionota</taxon>
        <taxon>Oligoflexia</taxon>
        <taxon>Silvanigrellales</taxon>
        <taxon>Spirobacillus</taxon>
    </lineage>
</organism>
<dbReference type="PROSITE" id="PS00211">
    <property type="entry name" value="ABC_TRANSPORTER_1"/>
    <property type="match status" value="1"/>
</dbReference>
<dbReference type="PANTHER" id="PTHR43790">
    <property type="entry name" value="CARBOHYDRATE TRANSPORT ATP-BINDING PROTEIN MG119-RELATED"/>
    <property type="match status" value="1"/>
</dbReference>
<accession>A0A369KU11</accession>
<evidence type="ECO:0000256" key="2">
    <source>
        <dbReference type="ARBA" id="ARBA00022448"/>
    </source>
</evidence>
<evidence type="ECO:0000256" key="3">
    <source>
        <dbReference type="ARBA" id="ARBA00022475"/>
    </source>
</evidence>
<keyword evidence="4" id="KW-0762">Sugar transport</keyword>
<evidence type="ECO:0000313" key="12">
    <source>
        <dbReference type="Proteomes" id="UP000253934"/>
    </source>
</evidence>
<keyword evidence="9" id="KW-0472">Membrane</keyword>
<comment type="caution">
    <text evidence="11">The sequence shown here is derived from an EMBL/GenBank/DDBJ whole genome shotgun (WGS) entry which is preliminary data.</text>
</comment>
<dbReference type="GO" id="GO:0005886">
    <property type="term" value="C:plasma membrane"/>
    <property type="evidence" value="ECO:0007669"/>
    <property type="project" value="UniProtKB-SubCell"/>
</dbReference>
<reference evidence="11" key="1">
    <citation type="submission" date="2018-04" db="EMBL/GenBank/DDBJ databases">
        <title>Draft genome sequence of the Candidatus Spirobacillus cienkowskii, a pathogen of freshwater Daphnia species, reconstructed from hemolymph metagenomic reads.</title>
        <authorList>
            <person name="Bresciani L."/>
            <person name="Lemos L.N."/>
            <person name="Wale N."/>
            <person name="Lin J.Y."/>
            <person name="Fernandes G.R."/>
            <person name="Duffy M.A."/>
            <person name="Rodrigues J.M."/>
        </authorList>
    </citation>
    <scope>NUCLEOTIDE SEQUENCE [LARGE SCALE GENOMIC DNA]</scope>
    <source>
        <strain evidence="11">Binning01</strain>
    </source>
</reference>
<keyword evidence="6" id="KW-0547">Nucleotide-binding</keyword>
<dbReference type="FunFam" id="3.40.50.300:FF:000127">
    <property type="entry name" value="Ribose import ATP-binding protein RbsA"/>
    <property type="match status" value="1"/>
</dbReference>
<evidence type="ECO:0000256" key="5">
    <source>
        <dbReference type="ARBA" id="ARBA00022737"/>
    </source>
</evidence>
<feature type="domain" description="ABC transporter" evidence="10">
    <location>
        <begin position="14"/>
        <end position="258"/>
    </location>
</feature>
<dbReference type="InterPro" id="IPR017871">
    <property type="entry name" value="ABC_transporter-like_CS"/>
</dbReference>
<evidence type="ECO:0000256" key="6">
    <source>
        <dbReference type="ARBA" id="ARBA00022741"/>
    </source>
</evidence>
<dbReference type="GO" id="GO:0005524">
    <property type="term" value="F:ATP binding"/>
    <property type="evidence" value="ECO:0007669"/>
    <property type="project" value="UniProtKB-KW"/>
</dbReference>
<dbReference type="CDD" id="cd03216">
    <property type="entry name" value="ABC_Carb_Monos_I"/>
    <property type="match status" value="1"/>
</dbReference>
<evidence type="ECO:0000256" key="8">
    <source>
        <dbReference type="ARBA" id="ARBA00022967"/>
    </source>
</evidence>
<dbReference type="CDD" id="cd03215">
    <property type="entry name" value="ABC_Carb_Monos_II"/>
    <property type="match status" value="1"/>
</dbReference>
<dbReference type="PANTHER" id="PTHR43790:SF4">
    <property type="entry name" value="GUANOSINE IMPORT ATP-BINDING PROTEIN NUPO"/>
    <property type="match status" value="1"/>
</dbReference>
<evidence type="ECO:0000256" key="1">
    <source>
        <dbReference type="ARBA" id="ARBA00004202"/>
    </source>
</evidence>
<dbReference type="InterPro" id="IPR003439">
    <property type="entry name" value="ABC_transporter-like_ATP-bd"/>
</dbReference>
<dbReference type="InterPro" id="IPR027417">
    <property type="entry name" value="P-loop_NTPase"/>
</dbReference>
<keyword evidence="12" id="KW-1185">Reference proteome</keyword>
<name>A0A369KU11_9BACT</name>
<dbReference type="Proteomes" id="UP000253934">
    <property type="component" value="Unassembled WGS sequence"/>
</dbReference>
<evidence type="ECO:0000256" key="7">
    <source>
        <dbReference type="ARBA" id="ARBA00022840"/>
    </source>
</evidence>
<dbReference type="InterPro" id="IPR050107">
    <property type="entry name" value="ABC_carbohydrate_import_ATPase"/>
</dbReference>
<proteinExistence type="predicted"/>
<keyword evidence="3" id="KW-1003">Cell membrane</keyword>
<dbReference type="InterPro" id="IPR003593">
    <property type="entry name" value="AAA+_ATPase"/>
</dbReference>
<keyword evidence="8" id="KW-1278">Translocase</keyword>
<dbReference type="AlphaFoldDB" id="A0A369KU11"/>
<evidence type="ECO:0000259" key="10">
    <source>
        <dbReference type="PROSITE" id="PS50893"/>
    </source>
</evidence>
<dbReference type="Pfam" id="PF00005">
    <property type="entry name" value="ABC_tran"/>
    <property type="match status" value="2"/>
</dbReference>
<gene>
    <name evidence="11" type="ORF">DCC88_11175</name>
</gene>
<feature type="domain" description="ABC transporter" evidence="10">
    <location>
        <begin position="276"/>
        <end position="534"/>
    </location>
</feature>
<dbReference type="GO" id="GO:0016887">
    <property type="term" value="F:ATP hydrolysis activity"/>
    <property type="evidence" value="ECO:0007669"/>
    <property type="project" value="InterPro"/>
</dbReference>
<dbReference type="Gene3D" id="3.40.50.300">
    <property type="entry name" value="P-loop containing nucleotide triphosphate hydrolases"/>
    <property type="match status" value="2"/>
</dbReference>
<evidence type="ECO:0000313" key="11">
    <source>
        <dbReference type="EMBL" id="RDB35243.1"/>
    </source>
</evidence>